<accession>A0ABW6IFF9</accession>
<reference evidence="1 2" key="1">
    <citation type="submission" date="2024-10" db="EMBL/GenBank/DDBJ databases">
        <authorList>
            <person name="Ratan Roy A."/>
            <person name="Morales Sandoval P.H."/>
            <person name="De Los Santos Villalobos S."/>
            <person name="Chakraborty S."/>
            <person name="Mukherjee J."/>
        </authorList>
    </citation>
    <scope>NUCLEOTIDE SEQUENCE [LARGE SCALE GENOMIC DNA]</scope>
    <source>
        <strain evidence="1 2">S1</strain>
    </source>
</reference>
<protein>
    <submittedName>
        <fullName evidence="1">Uncharacterized protein</fullName>
    </submittedName>
</protein>
<dbReference type="Proteomes" id="UP001600165">
    <property type="component" value="Unassembled WGS sequence"/>
</dbReference>
<sequence>MRSSAIALLGFAALTACRQGEEARWTWETDTSSDRYSDLTFGHDLLKLKTASTIAPPEVDLAVGSTGSGLTPPLLKLPAIAAGSAPSPQLALTSSALNNLPPIPIRPDLSPPVLAPAPASRVSVAPAQPIPATLTATPQPSALLPALPSLLTATPPRPALPIEPAPAETAPQFAATRRATTVAAVVDTVLAAAAADTTAANVSPLAVPPVTAPLPPQAAEQGELPTAAASLNPQPAELAANISGDRLDHPAAEAIEPTASKLSRPDRKPLQLSYSENLRLASPILEQTSHPCIASIPNPNAEAAELSTPAACAAATVVAQTLAAEPEGSANRESFAE</sequence>
<dbReference type="PROSITE" id="PS51257">
    <property type="entry name" value="PROKAR_LIPOPROTEIN"/>
    <property type="match status" value="1"/>
</dbReference>
<evidence type="ECO:0000313" key="2">
    <source>
        <dbReference type="Proteomes" id="UP001600165"/>
    </source>
</evidence>
<organism evidence="1 2">
    <name type="scientific">Almyronema epifaneia S1</name>
    <dbReference type="NCBI Taxonomy" id="2991925"/>
    <lineage>
        <taxon>Bacteria</taxon>
        <taxon>Bacillati</taxon>
        <taxon>Cyanobacteriota</taxon>
        <taxon>Cyanophyceae</taxon>
        <taxon>Nodosilineales</taxon>
        <taxon>Nodosilineaceae</taxon>
        <taxon>Almyronema</taxon>
        <taxon>Almyronema epifaneia</taxon>
    </lineage>
</organism>
<name>A0ABW6IFF9_9CYAN</name>
<proteinExistence type="predicted"/>
<comment type="caution">
    <text evidence="1">The sequence shown here is derived from an EMBL/GenBank/DDBJ whole genome shotgun (WGS) entry which is preliminary data.</text>
</comment>
<dbReference type="RefSeq" id="WP_377965136.1">
    <property type="nucleotide sequence ID" value="NZ_JBHZOL010000075.1"/>
</dbReference>
<dbReference type="EMBL" id="JBHZOL010000075">
    <property type="protein sequence ID" value="MFE4106918.1"/>
    <property type="molecule type" value="Genomic_DNA"/>
</dbReference>
<keyword evidence="2" id="KW-1185">Reference proteome</keyword>
<evidence type="ECO:0000313" key="1">
    <source>
        <dbReference type="EMBL" id="MFE4106918.1"/>
    </source>
</evidence>
<gene>
    <name evidence="1" type="ORF">ACFVKH_11555</name>
</gene>